<dbReference type="Proteomes" id="UP001291653">
    <property type="component" value="Unassembled WGS sequence"/>
</dbReference>
<dbReference type="Pfam" id="PF01493">
    <property type="entry name" value="GXGXG"/>
    <property type="match status" value="1"/>
</dbReference>
<dbReference type="Gene3D" id="2.160.20.60">
    <property type="entry name" value="Glutamate synthase, alpha subunit, C-terminal domain"/>
    <property type="match status" value="1"/>
</dbReference>
<evidence type="ECO:0000256" key="12">
    <source>
        <dbReference type="ARBA" id="ARBA00023164"/>
    </source>
</evidence>
<keyword evidence="4" id="KW-0028">Amino-acid biosynthesis</keyword>
<dbReference type="SUPFAM" id="SSF56235">
    <property type="entry name" value="N-terminal nucleophile aminohydrolases (Ntn hydrolases)"/>
    <property type="match status" value="1"/>
</dbReference>
<reference evidence="16 17" key="1">
    <citation type="submission" date="2022-10" db="EMBL/GenBank/DDBJ databases">
        <title>Draft genome sequence of Streptomyces sp. YSPA8.</title>
        <authorList>
            <person name="Moriuchi R."/>
            <person name="Dohra H."/>
            <person name="Yamamura H."/>
            <person name="Kodani S."/>
        </authorList>
    </citation>
    <scope>NUCLEOTIDE SEQUENCE [LARGE SCALE GENOMIC DNA]</scope>
    <source>
        <strain evidence="16 17">YSPA8</strain>
    </source>
</reference>
<sequence length="1848" mass="196735">MNHSPIGLYDPARDHSDCGVGFITRLDGTPSHDVLRKGDEALRAIPHRGGTSAEGVGDGAGVSVDLSVEFFGAITGEALRAGHFGVANCFVPADAGRRDGAVDLVGRSIAAQGFEVLLVRDVPVDHTAARPAAERHQLPIVQWVFRAPGDWERGEVDAAAHRALLAVEAVAYADDTYTGLYPLSLSARTQVLKGRLNSGEVIGYFRDLGDPRHSVRSLYFHTRFSTNTEPHPTMAQPFRLMAHNGELNTDRKNRLSDEALARARTRNIVRPPGQSDSSRLDQTLQSRVFDDGLDLVEAVVSLMPPAWENDRTLPGAVRDMLEYFSLYEEKNDGPAAVVFSDGDVVGARLDRLGLRPLRTVETAEYLMVASEAGQVAFPDDEVVHRGRIEAGGMLVVDHRTGRRLRTREVLDALAARRPYSELLTAARVNLDDLPAPGYERGTTTLGYDGDLTLAGRYVAYSLNQESFRFMLDPMLATGSERISAMGYGNAINALSDTEGGMAKYFSQRFAQVTNPPLDSIREADGMSMRVALGPKPDGTGNTDGRRLVLSSPVLGHLDMVRLRDQRIVPLERFAMLYVPVYGDERANADALRSALDRLCDDVERFAADGGGIALLTDRAISSTHAPLPVIHAVAAVNQRLIETGLRLRVSIVAESGQVASSHHVATALGFGASAVYSLSARLRAEEKHPSAPAPAGEVTATDRALARFRKAAEKSLAKTMGRVGLCTAESYIGGEFFEPNYLDTRDDVFARIFPHMDAPVGGVGFTRVAQAATEWHERARTVADERQIPLLGLFKERSDGAGHSFGVTAVRGFAGMTGERPEFGRDDDSDALRLLTLGQLDDAFGITDAAYRNTGYDALSDAEIDAFRITPGYRAFLRTTHQERSRRPAALRDVLALPADVTGLRTPEDFARELGRFSTTGNASVTVRGLLVSVSDPSMGGGGAVTARLCLASPGPEGIERHAALADGITLAHPGEVETLETDADAAVVVAVGGAARLLTLLTSAPESLPPDAVQPAHEITRTLASGAMSHGALVATAHEAVAHGTNMVGAMSNSGEGGEHHSRYGTIRGSRIKQFASGRFGIWAGYLADPMLEELEIKIGQGAKPGEGGQLPTPKVTVDIAAARGGTPGIELISPPPHHDTYSIEDLAQLIHDCKAARVRVVVKLVSSEGIGTIAVGVAKAGADVINVAGNTGGTGAAAVTSLKYAGRSAEIGVAEVHQALVANGLRQKVTLRCSGAHQTGGDVVTSALLGADSFEFGTTALMMLGCVMAKNCHVKCPAGLTTNAEVFEGDPRALAQYLLNIAHDVRQILARLGLRSLREARGRTDLLQLLDHPAGVGRLDVRRLLARVPEKAVENPEYLEKDFTTDDALIERVRTALLERREPAVLIEGIRLRNSDKSVGGQLGIDVERLLNHGPGAAALAGAPAVVTDDRGRRRLADGAVHIRTTGSAGQSYGVFCNDGITLEHTGTANDGVGKSQSGGRIVVRAPGGGSGERGGNVLVGNFALFGATGGRTFVQGEAGDRFAVRNSGATAVVEGLGDFGCEYMTGGAVLNLGGFGKGLGNGMSGGFLYQYDPSGELPGRVSADSLLVFPVTDTAHGSFHEEAVRLLLAWHLEATGSQRAARLLQDWEAERQHVYCGMPRALLLYQDASEILAAATRAELLDELATSIATDKLRAFKVDYRDRRTVLGGRAPALGDRGGDGMFSLLSSYTILGVAQDLALKRVPGARGLDDPRVAEAVRGLVLTEDFLVRQRVVTYLRGALERFADDELATLIAIKRLDDYKHALGQRNNLSVDAPGTYGWILHQNAKNAGRVQAARFDELLATAALADIAARRAPQAPAEAVTA</sequence>
<evidence type="ECO:0000256" key="10">
    <source>
        <dbReference type="ARBA" id="ARBA00023004"/>
    </source>
</evidence>
<protein>
    <submittedName>
        <fullName evidence="16">Glutamate synthase large subunit</fullName>
    </submittedName>
</protein>
<evidence type="ECO:0000256" key="9">
    <source>
        <dbReference type="ARBA" id="ARBA00023002"/>
    </source>
</evidence>
<comment type="cofactor">
    <cofactor evidence="1">
        <name>FMN</name>
        <dbReference type="ChEBI" id="CHEBI:58210"/>
    </cofactor>
</comment>
<keyword evidence="5" id="KW-0285">Flavoprotein</keyword>
<dbReference type="PANTHER" id="PTHR11938">
    <property type="entry name" value="FAD NADPH DEHYDROGENASE/OXIDOREDUCTASE"/>
    <property type="match status" value="1"/>
</dbReference>
<organism evidence="16 17">
    <name type="scientific">Streptomyces yaizuensis</name>
    <dbReference type="NCBI Taxonomy" id="2989713"/>
    <lineage>
        <taxon>Bacteria</taxon>
        <taxon>Bacillati</taxon>
        <taxon>Actinomycetota</taxon>
        <taxon>Actinomycetes</taxon>
        <taxon>Kitasatosporales</taxon>
        <taxon>Streptomycetaceae</taxon>
        <taxon>Streptomyces</taxon>
    </lineage>
</organism>
<dbReference type="Pfam" id="PF04898">
    <property type="entry name" value="Glu_syn_central"/>
    <property type="match status" value="1"/>
</dbReference>
<dbReference type="SUPFAM" id="SSF69336">
    <property type="entry name" value="Alpha subunit of glutamate synthase, C-terminal domain"/>
    <property type="match status" value="1"/>
</dbReference>
<dbReference type="EMBL" id="BSBI01000001">
    <property type="protein sequence ID" value="GLF92882.1"/>
    <property type="molecule type" value="Genomic_DNA"/>
</dbReference>
<dbReference type="InterPro" id="IPR050711">
    <property type="entry name" value="ET-N_metabolism_enzyme"/>
</dbReference>
<dbReference type="InterPro" id="IPR006982">
    <property type="entry name" value="Glu_synth_centr_N"/>
</dbReference>
<keyword evidence="8" id="KW-0315">Glutamine amidotransferase</keyword>
<evidence type="ECO:0000256" key="4">
    <source>
        <dbReference type="ARBA" id="ARBA00022605"/>
    </source>
</evidence>
<name>A0ABQ5NRA4_9ACTN</name>
<keyword evidence="9" id="KW-0560">Oxidoreductase</keyword>
<keyword evidence="10" id="KW-0408">Iron</keyword>
<comment type="caution">
    <text evidence="16">The sequence shown here is derived from an EMBL/GenBank/DDBJ whole genome shotgun (WGS) entry which is preliminary data.</text>
</comment>
<dbReference type="InterPro" id="IPR017932">
    <property type="entry name" value="GATase_2_dom"/>
</dbReference>
<dbReference type="InterPro" id="IPR013785">
    <property type="entry name" value="Aldolase_TIM"/>
</dbReference>
<evidence type="ECO:0000256" key="13">
    <source>
        <dbReference type="ARBA" id="ARBA00023291"/>
    </source>
</evidence>
<gene>
    <name evidence="16" type="ORF">SYYSPA8_01315</name>
</gene>
<dbReference type="InterPro" id="IPR036485">
    <property type="entry name" value="Glu_synth_asu_C_sf"/>
</dbReference>
<dbReference type="Pfam" id="PF00310">
    <property type="entry name" value="GATase_2"/>
    <property type="match status" value="1"/>
</dbReference>
<evidence type="ECO:0000256" key="3">
    <source>
        <dbReference type="ARBA" id="ARBA00009716"/>
    </source>
</evidence>
<dbReference type="InterPro" id="IPR002932">
    <property type="entry name" value="Glu_synthdom"/>
</dbReference>
<dbReference type="RefSeq" id="WP_323445002.1">
    <property type="nucleotide sequence ID" value="NZ_BSBI01000001.1"/>
</dbReference>
<comment type="cofactor">
    <cofactor evidence="2">
        <name>[3Fe-4S] cluster</name>
        <dbReference type="ChEBI" id="CHEBI:21137"/>
    </cofactor>
</comment>
<evidence type="ECO:0000259" key="15">
    <source>
        <dbReference type="PROSITE" id="PS51278"/>
    </source>
</evidence>
<feature type="domain" description="Glutamine amidotransferase type-2" evidence="15">
    <location>
        <begin position="18"/>
        <end position="399"/>
    </location>
</feature>
<evidence type="ECO:0000313" key="16">
    <source>
        <dbReference type="EMBL" id="GLF92882.1"/>
    </source>
</evidence>
<accession>A0ABQ5NRA4</accession>
<dbReference type="CDD" id="cd00713">
    <property type="entry name" value="GltS"/>
    <property type="match status" value="1"/>
</dbReference>
<dbReference type="Gene3D" id="3.60.20.10">
    <property type="entry name" value="Glutamine Phosphoribosylpyrophosphate, subunit 1, domain 1"/>
    <property type="match status" value="1"/>
</dbReference>
<keyword evidence="6" id="KW-0288">FMN</keyword>
<evidence type="ECO:0000256" key="8">
    <source>
        <dbReference type="ARBA" id="ARBA00022962"/>
    </source>
</evidence>
<keyword evidence="7" id="KW-0479">Metal-binding</keyword>
<keyword evidence="12" id="KW-0314">Glutamate biosynthesis</keyword>
<evidence type="ECO:0000256" key="14">
    <source>
        <dbReference type="ARBA" id="ARBA00029440"/>
    </source>
</evidence>
<evidence type="ECO:0000256" key="11">
    <source>
        <dbReference type="ARBA" id="ARBA00023014"/>
    </source>
</evidence>
<dbReference type="PANTHER" id="PTHR11938:SF133">
    <property type="entry name" value="GLUTAMATE SYNTHASE (NADH)"/>
    <property type="match status" value="1"/>
</dbReference>
<keyword evidence="11" id="KW-0411">Iron-sulfur</keyword>
<dbReference type="Gene3D" id="3.20.20.70">
    <property type="entry name" value="Aldolase class I"/>
    <property type="match status" value="2"/>
</dbReference>
<evidence type="ECO:0000313" key="17">
    <source>
        <dbReference type="Proteomes" id="UP001291653"/>
    </source>
</evidence>
<evidence type="ECO:0000256" key="5">
    <source>
        <dbReference type="ARBA" id="ARBA00022630"/>
    </source>
</evidence>
<evidence type="ECO:0000256" key="7">
    <source>
        <dbReference type="ARBA" id="ARBA00022723"/>
    </source>
</evidence>
<evidence type="ECO:0000256" key="2">
    <source>
        <dbReference type="ARBA" id="ARBA00001927"/>
    </source>
</evidence>
<evidence type="ECO:0000256" key="6">
    <source>
        <dbReference type="ARBA" id="ARBA00022643"/>
    </source>
</evidence>
<proteinExistence type="inferred from homology"/>
<dbReference type="InterPro" id="IPR029055">
    <property type="entry name" value="Ntn_hydrolases_N"/>
</dbReference>
<dbReference type="CDD" id="cd02808">
    <property type="entry name" value="GltS_FMN"/>
    <property type="match status" value="1"/>
</dbReference>
<keyword evidence="17" id="KW-1185">Reference proteome</keyword>
<dbReference type="InterPro" id="IPR002489">
    <property type="entry name" value="Glu_synth_asu_C"/>
</dbReference>
<dbReference type="SUPFAM" id="SSF51395">
    <property type="entry name" value="FMN-linked oxidoreductases"/>
    <property type="match status" value="1"/>
</dbReference>
<comment type="similarity">
    <text evidence="3">Belongs to the glutamate synthase family.</text>
</comment>
<dbReference type="Pfam" id="PF01645">
    <property type="entry name" value="Glu_synthase"/>
    <property type="match status" value="1"/>
</dbReference>
<evidence type="ECO:0000256" key="1">
    <source>
        <dbReference type="ARBA" id="ARBA00001917"/>
    </source>
</evidence>
<keyword evidence="13" id="KW-0003">3Fe-4S</keyword>
<dbReference type="PROSITE" id="PS51278">
    <property type="entry name" value="GATASE_TYPE_2"/>
    <property type="match status" value="1"/>
</dbReference>
<comment type="pathway">
    <text evidence="14">Amino-acid biosynthesis.</text>
</comment>